<organism evidence="2 3">
    <name type="scientific">Calycina marina</name>
    <dbReference type="NCBI Taxonomy" id="1763456"/>
    <lineage>
        <taxon>Eukaryota</taxon>
        <taxon>Fungi</taxon>
        <taxon>Dikarya</taxon>
        <taxon>Ascomycota</taxon>
        <taxon>Pezizomycotina</taxon>
        <taxon>Leotiomycetes</taxon>
        <taxon>Helotiales</taxon>
        <taxon>Pezizellaceae</taxon>
        <taxon>Calycina</taxon>
    </lineage>
</organism>
<proteinExistence type="predicted"/>
<feature type="compositionally biased region" description="Basic and acidic residues" evidence="1">
    <location>
        <begin position="38"/>
        <end position="52"/>
    </location>
</feature>
<protein>
    <submittedName>
        <fullName evidence="2">Uncharacterized protein</fullName>
    </submittedName>
</protein>
<reference evidence="2" key="1">
    <citation type="journal article" date="2021" name="IMA Fungus">
        <title>Genomic characterization of three marine fungi, including Emericellopsis atlantica sp. nov. with signatures of a generalist lifestyle and marine biomass degradation.</title>
        <authorList>
            <person name="Hagestad O.C."/>
            <person name="Hou L."/>
            <person name="Andersen J.H."/>
            <person name="Hansen E.H."/>
            <person name="Altermark B."/>
            <person name="Li C."/>
            <person name="Kuhnert E."/>
            <person name="Cox R.J."/>
            <person name="Crous P.W."/>
            <person name="Spatafora J.W."/>
            <person name="Lail K."/>
            <person name="Amirebrahimi M."/>
            <person name="Lipzen A."/>
            <person name="Pangilinan J."/>
            <person name="Andreopoulos W."/>
            <person name="Hayes R.D."/>
            <person name="Ng V."/>
            <person name="Grigoriev I.V."/>
            <person name="Jackson S.A."/>
            <person name="Sutton T.D.S."/>
            <person name="Dobson A.D.W."/>
            <person name="Rama T."/>
        </authorList>
    </citation>
    <scope>NUCLEOTIDE SEQUENCE</scope>
    <source>
        <strain evidence="2">TRa3180A</strain>
    </source>
</reference>
<feature type="region of interest" description="Disordered" evidence="1">
    <location>
        <begin position="236"/>
        <end position="267"/>
    </location>
</feature>
<dbReference type="EMBL" id="MU253904">
    <property type="protein sequence ID" value="KAG9244457.1"/>
    <property type="molecule type" value="Genomic_DNA"/>
</dbReference>
<dbReference type="AlphaFoldDB" id="A0A9P7Z3H8"/>
<evidence type="ECO:0000313" key="2">
    <source>
        <dbReference type="EMBL" id="KAG9244457.1"/>
    </source>
</evidence>
<accession>A0A9P7Z3H8</accession>
<dbReference type="Proteomes" id="UP000887226">
    <property type="component" value="Unassembled WGS sequence"/>
</dbReference>
<feature type="compositionally biased region" description="Basic and acidic residues" evidence="1">
    <location>
        <begin position="16"/>
        <end position="29"/>
    </location>
</feature>
<comment type="caution">
    <text evidence="2">The sequence shown here is derived from an EMBL/GenBank/DDBJ whole genome shotgun (WGS) entry which is preliminary data.</text>
</comment>
<feature type="compositionally biased region" description="Acidic residues" evidence="1">
    <location>
        <begin position="243"/>
        <end position="262"/>
    </location>
</feature>
<sequence length="340" mass="36520">MPSYVFENNNGHKTGVKKENDKNIDKRFDLTTGDCPACDDKYPHKDLGDHLKSGAKNRKDKLGLEDAMEENMPSGSRSKGSKPAQRPSIDSTLASIYGYDDTLYDSSEDENSSGELSKNGKENKNHDKKDKRNRKDKKKPPGKNSAADAKQHHENSSQVCRVCGLDANGMKGKGNKKHVKRGKVLSPGKGLPVDLGDVEGAVGGLVGDVGDTLENLDDAVEDLEDTVGDTVGDAVGEIGDTVGDIEDTVGDPLGDESPEETPEEKSARIKKKLKKTIMKVRVLVLQPIVLVVVVGSQLAEPVRDAMKQLSKGVESVEEALDQVPVDVPNALPEPPAPVPV</sequence>
<feature type="compositionally biased region" description="Acidic residues" evidence="1">
    <location>
        <begin position="102"/>
        <end position="112"/>
    </location>
</feature>
<feature type="compositionally biased region" description="Polar residues" evidence="1">
    <location>
        <begin position="1"/>
        <end position="12"/>
    </location>
</feature>
<gene>
    <name evidence="2" type="ORF">BJ878DRAFT_68631</name>
</gene>
<evidence type="ECO:0000256" key="1">
    <source>
        <dbReference type="SAM" id="MobiDB-lite"/>
    </source>
</evidence>
<feature type="compositionally biased region" description="Basic residues" evidence="1">
    <location>
        <begin position="131"/>
        <end position="141"/>
    </location>
</feature>
<keyword evidence="3" id="KW-1185">Reference proteome</keyword>
<feature type="region of interest" description="Disordered" evidence="1">
    <location>
        <begin position="1"/>
        <end position="159"/>
    </location>
</feature>
<name>A0A9P7Z3H8_9HELO</name>
<evidence type="ECO:0000313" key="3">
    <source>
        <dbReference type="Proteomes" id="UP000887226"/>
    </source>
</evidence>
<feature type="compositionally biased region" description="Basic and acidic residues" evidence="1">
    <location>
        <begin position="118"/>
        <end position="130"/>
    </location>
</feature>